<proteinExistence type="predicted"/>
<keyword evidence="2" id="KW-1185">Reference proteome</keyword>
<evidence type="ECO:0000313" key="2">
    <source>
        <dbReference type="Proteomes" id="UP001151760"/>
    </source>
</evidence>
<protein>
    <submittedName>
        <fullName evidence="1">Uncharacterized protein</fullName>
    </submittedName>
</protein>
<organism evidence="1 2">
    <name type="scientific">Tanacetum coccineum</name>
    <dbReference type="NCBI Taxonomy" id="301880"/>
    <lineage>
        <taxon>Eukaryota</taxon>
        <taxon>Viridiplantae</taxon>
        <taxon>Streptophyta</taxon>
        <taxon>Embryophyta</taxon>
        <taxon>Tracheophyta</taxon>
        <taxon>Spermatophyta</taxon>
        <taxon>Magnoliopsida</taxon>
        <taxon>eudicotyledons</taxon>
        <taxon>Gunneridae</taxon>
        <taxon>Pentapetalae</taxon>
        <taxon>asterids</taxon>
        <taxon>campanulids</taxon>
        <taxon>Asterales</taxon>
        <taxon>Asteraceae</taxon>
        <taxon>Asteroideae</taxon>
        <taxon>Anthemideae</taxon>
        <taxon>Anthemidinae</taxon>
        <taxon>Tanacetum</taxon>
    </lineage>
</organism>
<dbReference type="Proteomes" id="UP001151760">
    <property type="component" value="Unassembled WGS sequence"/>
</dbReference>
<comment type="caution">
    <text evidence="1">The sequence shown here is derived from an EMBL/GenBank/DDBJ whole genome shotgun (WGS) entry which is preliminary data.</text>
</comment>
<dbReference type="EMBL" id="BQNB010010818">
    <property type="protein sequence ID" value="GJS82361.1"/>
    <property type="molecule type" value="Genomic_DNA"/>
</dbReference>
<name>A0ABQ4YY46_9ASTR</name>
<sequence length="183" mass="20315">MAPLSGRWCTILTLRCGDAKVYYDTTTSVSGHYSETTFALSAQIKVLGKQIAYISQNLQHQSGPGHTNTVEYTYFDESDEDEPSEADKSEIDPLIDPLIRESSDTFLMGDEKIALNPLEDSDELVPIPRNEESDEPETKTIMEEDLLDTVTFLDVIFGHGTTLRGLLSSTLLFAPVKLIPRIA</sequence>
<reference evidence="1" key="2">
    <citation type="submission" date="2022-01" db="EMBL/GenBank/DDBJ databases">
        <authorList>
            <person name="Yamashiro T."/>
            <person name="Shiraishi A."/>
            <person name="Satake H."/>
            <person name="Nakayama K."/>
        </authorList>
    </citation>
    <scope>NUCLEOTIDE SEQUENCE</scope>
</reference>
<evidence type="ECO:0000313" key="1">
    <source>
        <dbReference type="EMBL" id="GJS82361.1"/>
    </source>
</evidence>
<accession>A0ABQ4YY46</accession>
<reference evidence="1" key="1">
    <citation type="journal article" date="2022" name="Int. J. Mol. Sci.">
        <title>Draft Genome of Tanacetum Coccineum: Genomic Comparison of Closely Related Tanacetum-Family Plants.</title>
        <authorList>
            <person name="Yamashiro T."/>
            <person name="Shiraishi A."/>
            <person name="Nakayama K."/>
            <person name="Satake H."/>
        </authorList>
    </citation>
    <scope>NUCLEOTIDE SEQUENCE</scope>
</reference>
<gene>
    <name evidence="1" type="ORF">Tco_0748902</name>
</gene>